<dbReference type="InterPro" id="IPR002121">
    <property type="entry name" value="HRDC_dom"/>
</dbReference>
<keyword evidence="3" id="KW-0347">Helicase</keyword>
<dbReference type="Pfam" id="PF00570">
    <property type="entry name" value="HRDC"/>
    <property type="match status" value="1"/>
</dbReference>
<comment type="caution">
    <text evidence="3">The sequence shown here is derived from an EMBL/GenBank/DDBJ whole genome shotgun (WGS) entry which is preliminary data.</text>
</comment>
<evidence type="ECO:0000259" key="1">
    <source>
        <dbReference type="PROSITE" id="PS50965"/>
    </source>
</evidence>
<reference evidence="3 4" key="1">
    <citation type="submission" date="2016-06" db="EMBL/GenBank/DDBJ databases">
        <title>Four novel species of enterococci isolated from chicken manure.</title>
        <authorList>
            <person name="Van Tyne D."/>
        </authorList>
    </citation>
    <scope>NUCLEOTIDE SEQUENCE [LARGE SCALE GENOMIC DNA]</scope>
    <source>
        <strain evidence="3 4">CU12B</strain>
    </source>
</reference>
<evidence type="ECO:0000259" key="2">
    <source>
        <dbReference type="PROSITE" id="PS50967"/>
    </source>
</evidence>
<sequence>MFFSKKLSEPIFLREFQDHHIRIEEMKKFSSKLSEEGQKQLAHDVRSLEYGIQGEKNIAFELKHATIPMYILHDIYIEHGERSAQIDYLIFTHKICFVVECKNLYGNIEITNRGDFIRKVGKRQPERIYSPLAQNKRHIDVLKHVLKDENEHPLKKILRKMFQEERYQSVVVLANPRTVVQDRFAKKEIKSQVIQADQLITYIEKQVKESKNTAFSDKDLLNWAQKHLALHQSKMVNYLDNYQKYKKKIQLVNRTELINAVKQFRLQKSREKGLIGKAYYIFTDKQMEALIERMPQNKGELTEVPGFGEKRVADFGAELLEVLKIAQYE</sequence>
<dbReference type="InterPro" id="IPR044876">
    <property type="entry name" value="HRDC_dom_sf"/>
</dbReference>
<keyword evidence="3" id="KW-0547">Nucleotide-binding</keyword>
<proteinExistence type="predicted"/>
<dbReference type="Gene3D" id="1.10.150.80">
    <property type="entry name" value="HRDC domain"/>
    <property type="match status" value="1"/>
</dbReference>
<dbReference type="InterPro" id="IPR010997">
    <property type="entry name" value="HRDC-like_sf"/>
</dbReference>
<keyword evidence="3" id="KW-0067">ATP-binding</keyword>
<name>A0ABQ6YY16_9ENTE</name>
<organism evidence="3 4">
    <name type="scientific">Candidatus Enterococcus willemsii</name>
    <dbReference type="NCBI Taxonomy" id="1857215"/>
    <lineage>
        <taxon>Bacteria</taxon>
        <taxon>Bacillati</taxon>
        <taxon>Bacillota</taxon>
        <taxon>Bacilli</taxon>
        <taxon>Lactobacillales</taxon>
        <taxon>Enterococcaceae</taxon>
        <taxon>Enterococcus</taxon>
    </lineage>
</organism>
<dbReference type="PROSITE" id="PS50965">
    <property type="entry name" value="NERD"/>
    <property type="match status" value="1"/>
</dbReference>
<keyword evidence="4" id="KW-1185">Reference proteome</keyword>
<dbReference type="GO" id="GO:0004386">
    <property type="term" value="F:helicase activity"/>
    <property type="evidence" value="ECO:0007669"/>
    <property type="project" value="UniProtKB-KW"/>
</dbReference>
<feature type="domain" description="NERD" evidence="1">
    <location>
        <begin position="50"/>
        <end position="165"/>
    </location>
</feature>
<keyword evidence="3" id="KW-0378">Hydrolase</keyword>
<dbReference type="EMBL" id="MAEL01000045">
    <property type="protein sequence ID" value="KAF1302919.1"/>
    <property type="molecule type" value="Genomic_DNA"/>
</dbReference>
<dbReference type="Pfam" id="PF08378">
    <property type="entry name" value="NERD"/>
    <property type="match status" value="1"/>
</dbReference>
<protein>
    <submittedName>
        <fullName evidence="3">Helicase</fullName>
    </submittedName>
</protein>
<gene>
    <name evidence="3" type="ORF">BAU17_11940</name>
</gene>
<dbReference type="RefSeq" id="WP_161902579.1">
    <property type="nucleotide sequence ID" value="NZ_MAEL01000045.1"/>
</dbReference>
<feature type="domain" description="HRDC" evidence="2">
    <location>
        <begin position="251"/>
        <end position="329"/>
    </location>
</feature>
<evidence type="ECO:0000313" key="4">
    <source>
        <dbReference type="Proteomes" id="UP000782705"/>
    </source>
</evidence>
<dbReference type="Proteomes" id="UP000782705">
    <property type="component" value="Unassembled WGS sequence"/>
</dbReference>
<dbReference type="InterPro" id="IPR011528">
    <property type="entry name" value="NERD"/>
</dbReference>
<evidence type="ECO:0000313" key="3">
    <source>
        <dbReference type="EMBL" id="KAF1302919.1"/>
    </source>
</evidence>
<dbReference type="SUPFAM" id="SSF47819">
    <property type="entry name" value="HRDC-like"/>
    <property type="match status" value="1"/>
</dbReference>
<accession>A0ABQ6YY16</accession>
<dbReference type="PROSITE" id="PS50967">
    <property type="entry name" value="HRDC"/>
    <property type="match status" value="1"/>
</dbReference>